<dbReference type="InterPro" id="IPR009051">
    <property type="entry name" value="Helical_ferredxn"/>
</dbReference>
<dbReference type="EMBL" id="LKCM01000104">
    <property type="protein sequence ID" value="KPQ44195.1"/>
    <property type="molecule type" value="Genomic_DNA"/>
</dbReference>
<dbReference type="GO" id="GO:0016491">
    <property type="term" value="F:oxidoreductase activity"/>
    <property type="evidence" value="ECO:0007669"/>
    <property type="project" value="UniProtKB-ARBA"/>
</dbReference>
<dbReference type="AlphaFoldDB" id="A0A0P8AI58"/>
<evidence type="ECO:0000256" key="2">
    <source>
        <dbReference type="SAM" id="MobiDB-lite"/>
    </source>
</evidence>
<organism evidence="4 5">
    <name type="scientific">Candidatus Methanoperedens nitratireducens</name>
    <dbReference type="NCBI Taxonomy" id="1392998"/>
    <lineage>
        <taxon>Archaea</taxon>
        <taxon>Methanobacteriati</taxon>
        <taxon>Methanobacteriota</taxon>
        <taxon>Stenosarchaea group</taxon>
        <taxon>Methanomicrobia</taxon>
        <taxon>Methanosarcinales</taxon>
        <taxon>ANME-2 cluster</taxon>
        <taxon>Candidatus Methanoperedentaceae</taxon>
        <taxon>Candidatus Methanoperedens</taxon>
    </lineage>
</organism>
<evidence type="ECO:0000313" key="5">
    <source>
        <dbReference type="Proteomes" id="UP000050360"/>
    </source>
</evidence>
<sequence>MKKEPILPESRDTTFRDQVLKTHVGEKIPTCIQCGICAGSCPVSHEMDYSPRELVRMVQLGLKKEVLSSNTIWICTTCFSCSVRCPRGIHPTELMETLKPIAIAEGIINKNAKFDNVFSSVIKNNGRASEFLLISRYSMTEPRMIKQLPFGLEMMAKGKLPLSIDRMENTRELEAIFKLGEKGESKIENKEIKEKDREKDSDKEKEKEPQETKMQENENEKVEAKK</sequence>
<protein>
    <submittedName>
        <fullName evidence="4">Cytoplasmic heterodisulfide reductase subunit hdrC_3</fullName>
    </submittedName>
</protein>
<comment type="similarity">
    <text evidence="1">Belongs to the HdrC family.</text>
</comment>
<dbReference type="SUPFAM" id="SSF46548">
    <property type="entry name" value="alpha-helical ferredoxin"/>
    <property type="match status" value="1"/>
</dbReference>
<proteinExistence type="inferred from homology"/>
<dbReference type="PANTHER" id="PTHR43255:SF2">
    <property type="entry name" value="HETERODISULFIDE REDUCTASE RELATED PROTEIN"/>
    <property type="match status" value="1"/>
</dbReference>
<comment type="caution">
    <text evidence="4">The sequence shown here is derived from an EMBL/GenBank/DDBJ whole genome shotgun (WGS) entry which is preliminary data.</text>
</comment>
<gene>
    <name evidence="4" type="primary">hdrC_3</name>
    <name evidence="4" type="ORF">MPEBLZ_01258</name>
</gene>
<dbReference type="PROSITE" id="PS51379">
    <property type="entry name" value="4FE4S_FER_2"/>
    <property type="match status" value="1"/>
</dbReference>
<dbReference type="GO" id="GO:0051536">
    <property type="term" value="F:iron-sulfur cluster binding"/>
    <property type="evidence" value="ECO:0007669"/>
    <property type="project" value="InterPro"/>
</dbReference>
<dbReference type="InterPro" id="IPR017900">
    <property type="entry name" value="4Fe4S_Fe_S_CS"/>
</dbReference>
<reference evidence="4 5" key="1">
    <citation type="submission" date="2015-09" db="EMBL/GenBank/DDBJ databases">
        <title>A metagenomics-based metabolic model of nitrate-dependent anaerobic oxidation of methane by Methanoperedens-like archaea.</title>
        <authorList>
            <person name="Arshad A."/>
            <person name="Speth D.R."/>
            <person name="De Graaf R.M."/>
            <person name="Op Den Camp H.J."/>
            <person name="Jetten M.S."/>
            <person name="Welte C.U."/>
        </authorList>
    </citation>
    <scope>NUCLEOTIDE SEQUENCE [LARGE SCALE GENOMIC DNA]</scope>
</reference>
<dbReference type="InterPro" id="IPR051460">
    <property type="entry name" value="HdrC_iron-sulfur_subunit"/>
</dbReference>
<evidence type="ECO:0000313" key="4">
    <source>
        <dbReference type="EMBL" id="KPQ44195.1"/>
    </source>
</evidence>
<evidence type="ECO:0000259" key="3">
    <source>
        <dbReference type="PROSITE" id="PS51379"/>
    </source>
</evidence>
<dbReference type="InterPro" id="IPR017896">
    <property type="entry name" value="4Fe4S_Fe-S-bd"/>
</dbReference>
<evidence type="ECO:0000256" key="1">
    <source>
        <dbReference type="ARBA" id="ARBA00007097"/>
    </source>
</evidence>
<dbReference type="PROSITE" id="PS00198">
    <property type="entry name" value="4FE4S_FER_1"/>
    <property type="match status" value="2"/>
</dbReference>
<dbReference type="Gene3D" id="1.10.1060.10">
    <property type="entry name" value="Alpha-helical ferredoxin"/>
    <property type="match status" value="1"/>
</dbReference>
<accession>A0A0P8AI58</accession>
<dbReference type="PANTHER" id="PTHR43255">
    <property type="entry name" value="IRON-SULFUR-BINDING OXIDOREDUCTASE FADF-RELATED-RELATED"/>
    <property type="match status" value="1"/>
</dbReference>
<dbReference type="Proteomes" id="UP000050360">
    <property type="component" value="Unassembled WGS sequence"/>
</dbReference>
<dbReference type="GO" id="GO:0005886">
    <property type="term" value="C:plasma membrane"/>
    <property type="evidence" value="ECO:0007669"/>
    <property type="project" value="TreeGrafter"/>
</dbReference>
<feature type="region of interest" description="Disordered" evidence="2">
    <location>
        <begin position="187"/>
        <end position="226"/>
    </location>
</feature>
<dbReference type="Pfam" id="PF13183">
    <property type="entry name" value="Fer4_8"/>
    <property type="match status" value="1"/>
</dbReference>
<feature type="domain" description="4Fe-4S ferredoxin-type" evidence="3">
    <location>
        <begin position="20"/>
        <end position="52"/>
    </location>
</feature>
<name>A0A0P8AI58_9EURY</name>